<sequence length="84" mass="9371">MLTKKDQKKALILLNSELFKFCCNNRKRIIPSLPAYPLEINNILNDLNISTYSQKLNALFSFTVIGVQGQFVQLPAPSSVSITG</sequence>
<comment type="caution">
    <text evidence="1">The sequence shown here is derived from an EMBL/GenBank/DDBJ whole genome shotgun (WGS) entry which is preliminary data.</text>
</comment>
<accession>A0ABN7W6K1</accession>
<feature type="non-terminal residue" evidence="1">
    <location>
        <position position="84"/>
    </location>
</feature>
<reference evidence="1 2" key="1">
    <citation type="submission" date="2021-06" db="EMBL/GenBank/DDBJ databases">
        <authorList>
            <person name="Kallberg Y."/>
            <person name="Tangrot J."/>
            <person name="Rosling A."/>
        </authorList>
    </citation>
    <scope>NUCLEOTIDE SEQUENCE [LARGE SCALE GENOMIC DNA]</scope>
    <source>
        <strain evidence="1 2">120-4 pot B 10/14</strain>
    </source>
</reference>
<dbReference type="Proteomes" id="UP000789901">
    <property type="component" value="Unassembled WGS sequence"/>
</dbReference>
<dbReference type="EMBL" id="CAJVQB010033040">
    <property type="protein sequence ID" value="CAG8819180.1"/>
    <property type="molecule type" value="Genomic_DNA"/>
</dbReference>
<proteinExistence type="predicted"/>
<evidence type="ECO:0000313" key="1">
    <source>
        <dbReference type="EMBL" id="CAG8819180.1"/>
    </source>
</evidence>
<name>A0ABN7W6K1_GIGMA</name>
<protein>
    <submittedName>
        <fullName evidence="1">25339_t:CDS:1</fullName>
    </submittedName>
</protein>
<keyword evidence="2" id="KW-1185">Reference proteome</keyword>
<gene>
    <name evidence="1" type="ORF">GMARGA_LOCUS27239</name>
</gene>
<organism evidence="1 2">
    <name type="scientific">Gigaspora margarita</name>
    <dbReference type="NCBI Taxonomy" id="4874"/>
    <lineage>
        <taxon>Eukaryota</taxon>
        <taxon>Fungi</taxon>
        <taxon>Fungi incertae sedis</taxon>
        <taxon>Mucoromycota</taxon>
        <taxon>Glomeromycotina</taxon>
        <taxon>Glomeromycetes</taxon>
        <taxon>Diversisporales</taxon>
        <taxon>Gigasporaceae</taxon>
        <taxon>Gigaspora</taxon>
    </lineage>
</organism>
<evidence type="ECO:0000313" key="2">
    <source>
        <dbReference type="Proteomes" id="UP000789901"/>
    </source>
</evidence>